<dbReference type="Gene3D" id="1.25.40.10">
    <property type="entry name" value="Tetratricopeptide repeat domain"/>
    <property type="match status" value="1"/>
</dbReference>
<evidence type="ECO:0000256" key="4">
    <source>
        <dbReference type="SAM" id="SignalP"/>
    </source>
</evidence>
<comment type="caution">
    <text evidence="5">The sequence shown here is derived from an EMBL/GenBank/DDBJ whole genome shotgun (WGS) entry which is preliminary data.</text>
</comment>
<keyword evidence="1" id="KW-0677">Repeat</keyword>
<dbReference type="PANTHER" id="PTHR44858:SF1">
    <property type="entry name" value="UDP-N-ACETYLGLUCOSAMINE--PEPTIDE N-ACETYLGLUCOSAMINYLTRANSFERASE SPINDLY-RELATED"/>
    <property type="match status" value="1"/>
</dbReference>
<dbReference type="Gene3D" id="3.90.930.1">
    <property type="match status" value="1"/>
</dbReference>
<keyword evidence="6" id="KW-1185">Reference proteome</keyword>
<evidence type="ECO:0000256" key="1">
    <source>
        <dbReference type="ARBA" id="ARBA00022737"/>
    </source>
</evidence>
<dbReference type="RefSeq" id="WP_076376490.1">
    <property type="nucleotide sequence ID" value="NZ_FTMG01000014.1"/>
</dbReference>
<feature type="signal peptide" evidence="4">
    <location>
        <begin position="1"/>
        <end position="21"/>
    </location>
</feature>
<evidence type="ECO:0000256" key="3">
    <source>
        <dbReference type="PROSITE-ProRule" id="PRU00339"/>
    </source>
</evidence>
<dbReference type="SUPFAM" id="SSF82185">
    <property type="entry name" value="Histone H3 K4-specific methyltransferase SET7/9 N-terminal domain"/>
    <property type="match status" value="1"/>
</dbReference>
<dbReference type="Proteomes" id="UP000541583">
    <property type="component" value="Unassembled WGS sequence"/>
</dbReference>
<evidence type="ECO:0000313" key="5">
    <source>
        <dbReference type="EMBL" id="MBB6111760.1"/>
    </source>
</evidence>
<dbReference type="PROSITE" id="PS50005">
    <property type="entry name" value="TPR"/>
    <property type="match status" value="1"/>
</dbReference>
<dbReference type="InterPro" id="IPR050498">
    <property type="entry name" value="Ycf3"/>
</dbReference>
<name>A0ABR6PPV0_9SPHI</name>
<dbReference type="InterPro" id="IPR011990">
    <property type="entry name" value="TPR-like_helical_dom_sf"/>
</dbReference>
<organism evidence="5 6">
    <name type="scientific">Mucilaginibacter lappiensis</name>
    <dbReference type="NCBI Taxonomy" id="354630"/>
    <lineage>
        <taxon>Bacteria</taxon>
        <taxon>Pseudomonadati</taxon>
        <taxon>Bacteroidota</taxon>
        <taxon>Sphingobacteriia</taxon>
        <taxon>Sphingobacteriales</taxon>
        <taxon>Sphingobacteriaceae</taxon>
        <taxon>Mucilaginibacter</taxon>
    </lineage>
</organism>
<gene>
    <name evidence="5" type="ORF">HDF23_004532</name>
</gene>
<keyword evidence="2 3" id="KW-0802">TPR repeat</keyword>
<protein>
    <submittedName>
        <fullName evidence="5">Antitoxin component YwqK of YwqJK toxin-antitoxin module</fullName>
    </submittedName>
</protein>
<feature type="chain" id="PRO_5046343676" evidence="4">
    <location>
        <begin position="22"/>
        <end position="362"/>
    </location>
</feature>
<accession>A0ABR6PPV0</accession>
<keyword evidence="4" id="KW-0732">Signal</keyword>
<sequence length="362" mass="41205">MNKIIFCFLLLFCSSLSISFAQTSQDSVIYIVDGSPIIETPSDDDQMLNSDVDKLEVVTDISKIKTAGYAGKANKIIYITTKAYLTRTPQEKLIVSTKAMVRKNGAWYLKDAATPYTGPFIDYFMNGRKQGEGILKDGFVEGIRTVYYPNGNKRYSYTYTRGLENGDSEEYFLNGKLKQKGTFANEKEIGLWQDFYSTGKLKRQSTFVNNKQEVPKEDTKFYALLDKALALMKDEDYTAAIKKLDDAAKINPGYSDLYFYRGTAKLDNFDFDNSIADLDKAIEIEPLYMEAISNRAFARLRKYEFKDSRTLRKTKEVTILAAKDKVPIPKEDQDKICADLNLGYQLGDHKSMITDAISRYCK</sequence>
<dbReference type="EMBL" id="JACHCB010000014">
    <property type="protein sequence ID" value="MBB6111760.1"/>
    <property type="molecule type" value="Genomic_DNA"/>
</dbReference>
<proteinExistence type="predicted"/>
<dbReference type="InterPro" id="IPR019734">
    <property type="entry name" value="TPR_rpt"/>
</dbReference>
<evidence type="ECO:0000313" key="6">
    <source>
        <dbReference type="Proteomes" id="UP000541583"/>
    </source>
</evidence>
<dbReference type="Pfam" id="PF07661">
    <property type="entry name" value="MORN_2"/>
    <property type="match status" value="3"/>
</dbReference>
<dbReference type="InterPro" id="IPR011652">
    <property type="entry name" value="MORN_2"/>
</dbReference>
<evidence type="ECO:0000256" key="2">
    <source>
        <dbReference type="ARBA" id="ARBA00022803"/>
    </source>
</evidence>
<dbReference type="SUPFAM" id="SSF48452">
    <property type="entry name" value="TPR-like"/>
    <property type="match status" value="1"/>
</dbReference>
<dbReference type="PANTHER" id="PTHR44858">
    <property type="entry name" value="TETRATRICOPEPTIDE REPEAT PROTEIN 6"/>
    <property type="match status" value="1"/>
</dbReference>
<reference evidence="5 6" key="1">
    <citation type="submission" date="2020-08" db="EMBL/GenBank/DDBJ databases">
        <title>Genomic Encyclopedia of Type Strains, Phase IV (KMG-V): Genome sequencing to study the core and pangenomes of soil and plant-associated prokaryotes.</title>
        <authorList>
            <person name="Whitman W."/>
        </authorList>
    </citation>
    <scope>NUCLEOTIDE SEQUENCE [LARGE SCALE GENOMIC DNA]</scope>
    <source>
        <strain evidence="5 6">ANJLi2</strain>
    </source>
</reference>
<feature type="repeat" description="TPR" evidence="3">
    <location>
        <begin position="255"/>
        <end position="288"/>
    </location>
</feature>
<dbReference type="SMART" id="SM00028">
    <property type="entry name" value="TPR"/>
    <property type="match status" value="2"/>
</dbReference>